<evidence type="ECO:0000313" key="2">
    <source>
        <dbReference type="Proteomes" id="UP001152607"/>
    </source>
</evidence>
<keyword evidence="2" id="KW-1185">Reference proteome</keyword>
<dbReference type="AlphaFoldDB" id="A0A9W4U1H5"/>
<accession>A0A9W4U1H5</accession>
<sequence length="72" mass="8324">MRKIVLYCKTHASRVDICYHYGAGSGDLGHGGDKQSDSSSSKNKHRRAYRKLCAFRSLYAYSERFEERAYIQ</sequence>
<comment type="caution">
    <text evidence="1">The sequence shown here is derived from an EMBL/GenBank/DDBJ whole genome shotgun (WGS) entry which is preliminary data.</text>
</comment>
<reference evidence="1" key="1">
    <citation type="submission" date="2023-01" db="EMBL/GenBank/DDBJ databases">
        <authorList>
            <person name="Van Ghelder C."/>
            <person name="Rancurel C."/>
        </authorList>
    </citation>
    <scope>NUCLEOTIDE SEQUENCE</scope>
    <source>
        <strain evidence="1">CNCM I-4278</strain>
    </source>
</reference>
<organism evidence="1 2">
    <name type="scientific">Periconia digitata</name>
    <dbReference type="NCBI Taxonomy" id="1303443"/>
    <lineage>
        <taxon>Eukaryota</taxon>
        <taxon>Fungi</taxon>
        <taxon>Dikarya</taxon>
        <taxon>Ascomycota</taxon>
        <taxon>Pezizomycotina</taxon>
        <taxon>Dothideomycetes</taxon>
        <taxon>Pleosporomycetidae</taxon>
        <taxon>Pleosporales</taxon>
        <taxon>Massarineae</taxon>
        <taxon>Periconiaceae</taxon>
        <taxon>Periconia</taxon>
    </lineage>
</organism>
<dbReference type="EMBL" id="CAOQHR010000001">
    <property type="protein sequence ID" value="CAI6259654.1"/>
    <property type="molecule type" value="Genomic_DNA"/>
</dbReference>
<proteinExistence type="predicted"/>
<evidence type="ECO:0000313" key="1">
    <source>
        <dbReference type="EMBL" id="CAI6259654.1"/>
    </source>
</evidence>
<name>A0A9W4U1H5_9PLEO</name>
<protein>
    <submittedName>
        <fullName evidence="1">Uncharacterized protein</fullName>
    </submittedName>
</protein>
<dbReference type="Proteomes" id="UP001152607">
    <property type="component" value="Unassembled WGS sequence"/>
</dbReference>
<gene>
    <name evidence="1" type="ORF">PDIGIT_LOCUS1294</name>
</gene>